<name>A0ABM6IJA2_9RHOB</name>
<feature type="domain" description="DUF6894" evidence="1">
    <location>
        <begin position="3"/>
        <end position="71"/>
    </location>
</feature>
<dbReference type="InterPro" id="IPR054189">
    <property type="entry name" value="DUF6894"/>
</dbReference>
<keyword evidence="3" id="KW-1185">Reference proteome</keyword>
<dbReference type="RefSeq" id="WP_075775570.1">
    <property type="nucleotide sequence ID" value="NZ_CP019437.1"/>
</dbReference>
<evidence type="ECO:0000313" key="2">
    <source>
        <dbReference type="EMBL" id="AQS48751.1"/>
    </source>
</evidence>
<sequence length="78" mass="8754">MALFFFDTDDGRMSVRDSTGLELEDREAARREAIAALTLIAKDVLPNDDPYAISVTVRDDQRQAIFHASLTLVAEWLV</sequence>
<accession>A0ABM6IJA2</accession>
<evidence type="ECO:0000313" key="3">
    <source>
        <dbReference type="Proteomes" id="UP000185622"/>
    </source>
</evidence>
<evidence type="ECO:0000259" key="1">
    <source>
        <dbReference type="Pfam" id="PF21834"/>
    </source>
</evidence>
<dbReference type="EMBL" id="CP019437">
    <property type="protein sequence ID" value="AQS48751.1"/>
    <property type="molecule type" value="Genomic_DNA"/>
</dbReference>
<dbReference type="Proteomes" id="UP000185622">
    <property type="component" value="Chromosome"/>
</dbReference>
<proteinExistence type="predicted"/>
<protein>
    <recommendedName>
        <fullName evidence="1">DUF6894 domain-containing protein</fullName>
    </recommendedName>
</protein>
<dbReference type="Pfam" id="PF21834">
    <property type="entry name" value="DUF6894"/>
    <property type="match status" value="1"/>
</dbReference>
<organism evidence="2 3">
    <name type="scientific">Thioclava nitratireducens</name>
    <dbReference type="NCBI Taxonomy" id="1915078"/>
    <lineage>
        <taxon>Bacteria</taxon>
        <taxon>Pseudomonadati</taxon>
        <taxon>Pseudomonadota</taxon>
        <taxon>Alphaproteobacteria</taxon>
        <taxon>Rhodobacterales</taxon>
        <taxon>Paracoccaceae</taxon>
        <taxon>Thioclava</taxon>
    </lineage>
</organism>
<reference evidence="2 3" key="1">
    <citation type="submission" date="2017-01" db="EMBL/GenBank/DDBJ databases">
        <title>The complete genome sequence of a sulfur-oxidizing marine bacterium Thioclava sp. 25B10_4T.</title>
        <authorList>
            <person name="Liu Y."/>
            <person name="Lai Q."/>
            <person name="Shao Z."/>
        </authorList>
    </citation>
    <scope>NUCLEOTIDE SEQUENCE [LARGE SCALE GENOMIC DNA]</scope>
    <source>
        <strain evidence="2 3">25B10_4</strain>
    </source>
</reference>
<gene>
    <name evidence="2" type="ORF">BMG03_13820</name>
</gene>